<evidence type="ECO:0000256" key="2">
    <source>
        <dbReference type="ARBA" id="ARBA00022475"/>
    </source>
</evidence>
<keyword evidence="2" id="KW-1003">Cell membrane</keyword>
<evidence type="ECO:0000256" key="6">
    <source>
        <dbReference type="SAM" id="Phobius"/>
    </source>
</evidence>
<comment type="subcellular location">
    <subcellularLocation>
        <location evidence="1">Cell membrane</location>
    </subcellularLocation>
</comment>
<gene>
    <name evidence="7" type="ORF">NCTC4822_01057</name>
</gene>
<keyword evidence="4 6" id="KW-1133">Transmembrane helix</keyword>
<organism evidence="7 8">
    <name type="scientific">Sporosarcina pasteurii</name>
    <name type="common">Bacillus pasteurii</name>
    <dbReference type="NCBI Taxonomy" id="1474"/>
    <lineage>
        <taxon>Bacteria</taxon>
        <taxon>Bacillati</taxon>
        <taxon>Bacillota</taxon>
        <taxon>Bacilli</taxon>
        <taxon>Bacillales</taxon>
        <taxon>Caryophanaceae</taxon>
        <taxon>Sporosarcina</taxon>
    </lineage>
</organism>
<accession>A0A380BI51</accession>
<feature type="transmembrane region" description="Helical" evidence="6">
    <location>
        <begin position="72"/>
        <end position="90"/>
    </location>
</feature>
<dbReference type="EMBL" id="UGYZ01000002">
    <property type="protein sequence ID" value="SUJ00822.1"/>
    <property type="molecule type" value="Genomic_DNA"/>
</dbReference>
<name>A0A380BI51_SPOPA</name>
<dbReference type="Pfam" id="PF04347">
    <property type="entry name" value="FliO"/>
    <property type="match status" value="1"/>
</dbReference>
<keyword evidence="7" id="KW-0282">Flagellum</keyword>
<keyword evidence="3 6" id="KW-0812">Transmembrane</keyword>
<evidence type="ECO:0000256" key="1">
    <source>
        <dbReference type="ARBA" id="ARBA00004236"/>
    </source>
</evidence>
<protein>
    <submittedName>
        <fullName evidence="7">Flagella biosynthesis protein FliZ</fullName>
    </submittedName>
</protein>
<evidence type="ECO:0000256" key="4">
    <source>
        <dbReference type="ARBA" id="ARBA00022989"/>
    </source>
</evidence>
<dbReference type="GO" id="GO:0044781">
    <property type="term" value="P:bacterial-type flagellum organization"/>
    <property type="evidence" value="ECO:0007669"/>
    <property type="project" value="InterPro"/>
</dbReference>
<reference evidence="7 8" key="1">
    <citation type="submission" date="2018-06" db="EMBL/GenBank/DDBJ databases">
        <authorList>
            <consortium name="Pathogen Informatics"/>
            <person name="Doyle S."/>
        </authorList>
    </citation>
    <scope>NUCLEOTIDE SEQUENCE [LARGE SCALE GENOMIC DNA]</scope>
    <source>
        <strain evidence="8">ATCC 11859 / DSM 33 / NCIB 8841 / NCTC 4822</strain>
    </source>
</reference>
<evidence type="ECO:0000256" key="3">
    <source>
        <dbReference type="ARBA" id="ARBA00022692"/>
    </source>
</evidence>
<evidence type="ECO:0000313" key="7">
    <source>
        <dbReference type="EMBL" id="SUJ00822.1"/>
    </source>
</evidence>
<dbReference type="GO" id="GO:0016020">
    <property type="term" value="C:membrane"/>
    <property type="evidence" value="ECO:0007669"/>
    <property type="project" value="InterPro"/>
</dbReference>
<dbReference type="AlphaFoldDB" id="A0A380BI51"/>
<keyword evidence="7" id="KW-0966">Cell projection</keyword>
<dbReference type="Proteomes" id="UP000254519">
    <property type="component" value="Unassembled WGS sequence"/>
</dbReference>
<evidence type="ECO:0000313" key="8">
    <source>
        <dbReference type="Proteomes" id="UP000254519"/>
    </source>
</evidence>
<keyword evidence="7" id="KW-0969">Cilium</keyword>
<keyword evidence="5 6" id="KW-0472">Membrane</keyword>
<dbReference type="InterPro" id="IPR022781">
    <property type="entry name" value="Flagellar_biosynth_FliO"/>
</dbReference>
<sequence>MFFLVSIILVSFVLIPSVGYAEDNVFYCMENKENCSEEGIDKTEAETLIHDEPANKNDEKQAGKVGVTAWDYIKTLFALIFVVGLLYGLLKFINRKNRLYDKNRLMKNLGGLSLGQQKSIQLIVVGETYYLVGVGEDIRLLKEITDEKEIASLLEYYEETDVMAYKGPIEQLLSKFSPMKKQSRNNVEEEHSDFSQVLNNRLTEIKAERKRQLDRLTEKERDQDV</sequence>
<keyword evidence="8" id="KW-1185">Reference proteome</keyword>
<evidence type="ECO:0000256" key="5">
    <source>
        <dbReference type="ARBA" id="ARBA00023136"/>
    </source>
</evidence>
<proteinExistence type="predicted"/>